<comment type="similarity">
    <text evidence="2">Belongs to the outer membrane factor (OMF) (TC 1.B.17) family.</text>
</comment>
<dbReference type="GO" id="GO:0015562">
    <property type="term" value="F:efflux transmembrane transporter activity"/>
    <property type="evidence" value="ECO:0007669"/>
    <property type="project" value="InterPro"/>
</dbReference>
<protein>
    <submittedName>
        <fullName evidence="9">TolC family protein</fullName>
    </submittedName>
</protein>
<evidence type="ECO:0000256" key="4">
    <source>
        <dbReference type="ARBA" id="ARBA00022452"/>
    </source>
</evidence>
<evidence type="ECO:0000313" key="9">
    <source>
        <dbReference type="EMBL" id="WED67238.1"/>
    </source>
</evidence>
<dbReference type="PANTHER" id="PTHR30026:SF20">
    <property type="entry name" value="OUTER MEMBRANE PROTEIN TOLC"/>
    <property type="match status" value="1"/>
</dbReference>
<evidence type="ECO:0000256" key="8">
    <source>
        <dbReference type="SAM" id="SignalP"/>
    </source>
</evidence>
<evidence type="ECO:0000256" key="3">
    <source>
        <dbReference type="ARBA" id="ARBA00022448"/>
    </source>
</evidence>
<dbReference type="EMBL" id="CP119075">
    <property type="protein sequence ID" value="WED67238.1"/>
    <property type="molecule type" value="Genomic_DNA"/>
</dbReference>
<keyword evidence="7" id="KW-0998">Cell outer membrane</keyword>
<reference evidence="9" key="1">
    <citation type="submission" date="2023-03" db="EMBL/GenBank/DDBJ databases">
        <title>Lomoglobus Profundus gen. nov., sp. nov., a novel member of the phylum Verrucomicrobia, isolated from deep-marine sediment of South China Sea.</title>
        <authorList>
            <person name="Ahmad T."/>
            <person name="Ishaq S.E."/>
            <person name="Wang F."/>
        </authorList>
    </citation>
    <scope>NUCLEOTIDE SEQUENCE</scope>
    <source>
        <strain evidence="9">LMO-M01</strain>
    </source>
</reference>
<keyword evidence="6" id="KW-0472">Membrane</keyword>
<gene>
    <name evidence="9" type="ORF">PXH66_10275</name>
</gene>
<dbReference type="Pfam" id="PF02321">
    <property type="entry name" value="OEP"/>
    <property type="match status" value="2"/>
</dbReference>
<dbReference type="RefSeq" id="WP_330931501.1">
    <property type="nucleotide sequence ID" value="NZ_CP119075.1"/>
</dbReference>
<keyword evidence="3" id="KW-0813">Transport</keyword>
<dbReference type="GO" id="GO:1990281">
    <property type="term" value="C:efflux pump complex"/>
    <property type="evidence" value="ECO:0007669"/>
    <property type="project" value="TreeGrafter"/>
</dbReference>
<name>A0AAF0CSE2_9BACT</name>
<proteinExistence type="inferred from homology"/>
<evidence type="ECO:0000313" key="10">
    <source>
        <dbReference type="Proteomes" id="UP001218638"/>
    </source>
</evidence>
<keyword evidence="8" id="KW-0732">Signal</keyword>
<feature type="chain" id="PRO_5041973470" evidence="8">
    <location>
        <begin position="25"/>
        <end position="766"/>
    </location>
</feature>
<evidence type="ECO:0000256" key="6">
    <source>
        <dbReference type="ARBA" id="ARBA00023136"/>
    </source>
</evidence>
<organism evidence="9 10">
    <name type="scientific">Synoicihabitans lomoniglobus</name>
    <dbReference type="NCBI Taxonomy" id="2909285"/>
    <lineage>
        <taxon>Bacteria</taxon>
        <taxon>Pseudomonadati</taxon>
        <taxon>Verrucomicrobiota</taxon>
        <taxon>Opitutia</taxon>
        <taxon>Opitutales</taxon>
        <taxon>Opitutaceae</taxon>
        <taxon>Synoicihabitans</taxon>
    </lineage>
</organism>
<dbReference type="SUPFAM" id="SSF56954">
    <property type="entry name" value="Outer membrane efflux proteins (OEP)"/>
    <property type="match status" value="1"/>
</dbReference>
<sequence>MTASRLHRILGGLAALALAGAVPADEVGIAVVRDGDAPLLENLLDQVRTELAGITPTDVTFHWIEDPAFNAVGQPDRVPGTLAHASAHPDVDIVVAGGWWTIGHATLNSTDGPPVVAALPTSADAANADANVALIPADLLFAADVEALRSLAPGRRIAALVPSAYASSLAADLPVETVIPYAVTPTETLHAIAAHHADAVYLLPAFHWSDAQRAAFFSGLAERRIASLAFAGEREVRAGAMAGRTAQLRTALARRIAFNLRAVATGTPATDLSRAFTLERDRWFIHAEAFRAAGLTPTIELFQNATIIGDLQPVGRGPILDLHTAIDLALDANLSWRVNGEQTHQAEARADQARANLLPQINATAIHSRRDAEQRGVTLGVLPRDRSSGELTFTQTLFSDQALTGLRAAREQAGAATDLEAAARLDLIGDTATSYLRYLQARSLHRIARDNLTVTRAHLALATNRESTGISGPQDRLRLEAAEAADQSALANAYACERQALFDLNRHLGAAPATDWQPHELDLTSEAFATTVTGIRPLVSDLDQLQRLASFLVAEALDASPELRATEHAIAAGNLGVREARRRPYTPTVGFQASYAHIFDETRLGSRPGDATGNGEWSAGLAVSFELFSGGRRTATLRERESALRTARYTRDDIAQGIELRVRAALQDVAASSANLKFSATAADRAERNLAIVGDHYAQGTDSVLALLDAQHAAFTQRQNATLAEHQFLGALVQLERAIGRFEFLESPAANATWADRLRAVTFPSD</sequence>
<dbReference type="InterPro" id="IPR003423">
    <property type="entry name" value="OMP_efflux"/>
</dbReference>
<dbReference type="Proteomes" id="UP001218638">
    <property type="component" value="Chromosome"/>
</dbReference>
<evidence type="ECO:0000256" key="1">
    <source>
        <dbReference type="ARBA" id="ARBA00004442"/>
    </source>
</evidence>
<dbReference type="InterPro" id="IPR051906">
    <property type="entry name" value="TolC-like"/>
</dbReference>
<dbReference type="Gene3D" id="1.20.1600.10">
    <property type="entry name" value="Outer membrane efflux proteins (OEP)"/>
    <property type="match status" value="1"/>
</dbReference>
<evidence type="ECO:0000256" key="2">
    <source>
        <dbReference type="ARBA" id="ARBA00007613"/>
    </source>
</evidence>
<dbReference type="AlphaFoldDB" id="A0AAF0CSE2"/>
<keyword evidence="5" id="KW-0812">Transmembrane</keyword>
<accession>A0AAF0CSE2</accession>
<comment type="subcellular location">
    <subcellularLocation>
        <location evidence="1">Cell outer membrane</location>
    </subcellularLocation>
</comment>
<dbReference type="GO" id="GO:0009279">
    <property type="term" value="C:cell outer membrane"/>
    <property type="evidence" value="ECO:0007669"/>
    <property type="project" value="UniProtKB-SubCell"/>
</dbReference>
<evidence type="ECO:0000256" key="7">
    <source>
        <dbReference type="ARBA" id="ARBA00023237"/>
    </source>
</evidence>
<keyword evidence="10" id="KW-1185">Reference proteome</keyword>
<dbReference type="PANTHER" id="PTHR30026">
    <property type="entry name" value="OUTER MEMBRANE PROTEIN TOLC"/>
    <property type="match status" value="1"/>
</dbReference>
<evidence type="ECO:0000256" key="5">
    <source>
        <dbReference type="ARBA" id="ARBA00022692"/>
    </source>
</evidence>
<feature type="signal peptide" evidence="8">
    <location>
        <begin position="1"/>
        <end position="24"/>
    </location>
</feature>
<dbReference type="KEGG" id="slom:PXH66_10275"/>
<keyword evidence="4" id="KW-1134">Transmembrane beta strand</keyword>
<dbReference type="GO" id="GO:0015288">
    <property type="term" value="F:porin activity"/>
    <property type="evidence" value="ECO:0007669"/>
    <property type="project" value="TreeGrafter"/>
</dbReference>